<evidence type="ECO:0000256" key="4">
    <source>
        <dbReference type="ARBA" id="ARBA00023136"/>
    </source>
</evidence>
<dbReference type="PATRIC" id="fig|555500.3.peg.613"/>
<dbReference type="Gene3D" id="1.25.40.390">
    <property type="match status" value="1"/>
</dbReference>
<sequence length="508" mass="56986">MRGQYKFIVVSLSVITLLFGSCDKLDEPELNNNFTGGTDYTQTEDMLLSLIGVYDAYTDTGWELPLLIGVRGDDVNAAGDQAVYQDTDMFKYDSNNWMYNSVWKAYYDDIVVANTAIENIDKYIAEAEASGKKQGEQYKAEIKIMRAMDHYFLAKTWGSVFILDTSDLATLAEIQTLPTREEVMQFVSDEMDEAIPALPKIRPNQRQDLPGAYTAYTAYAVKAMANQELGNYQGVADATGEIINSGLFNLYPDFYELFKTPGKLSDESLMELQYSDYGQGSGERESHLYAPYGPSAWSPVVTDAASGWGFYEPSLKYIHFMLDRGETTRLQTSVLFTPDGISEIQQTPGYETLPDFVSNTTPDGDVIENNVRALFSSGKHYLPSNQLIPGRTDYGSNKNYIMIRYAEILLMYAEALTRGATGVGLTADQAVNLVRARADMPALSGVTTQDVLDEKFAELAMEWGVRYYDMIRVDNYQELSYQGRSFSSEKELLPYPQQQIDELPVLSK</sequence>
<comment type="caution">
    <text evidence="8">The sequence shown here is derived from an EMBL/GenBank/DDBJ whole genome shotgun (WGS) entry which is preliminary data.</text>
</comment>
<evidence type="ECO:0000259" key="6">
    <source>
        <dbReference type="Pfam" id="PF07980"/>
    </source>
</evidence>
<dbReference type="InterPro" id="IPR012944">
    <property type="entry name" value="SusD_RagB_dom"/>
</dbReference>
<evidence type="ECO:0000256" key="1">
    <source>
        <dbReference type="ARBA" id="ARBA00004442"/>
    </source>
</evidence>
<dbReference type="SUPFAM" id="SSF48452">
    <property type="entry name" value="TPR-like"/>
    <property type="match status" value="1"/>
</dbReference>
<dbReference type="GO" id="GO:0009279">
    <property type="term" value="C:cell outer membrane"/>
    <property type="evidence" value="ECO:0007669"/>
    <property type="project" value="UniProtKB-SubCell"/>
</dbReference>
<name>K2Q6G0_9FLAO</name>
<dbReference type="Pfam" id="PF14322">
    <property type="entry name" value="SusD-like_3"/>
    <property type="match status" value="1"/>
</dbReference>
<dbReference type="PROSITE" id="PS51257">
    <property type="entry name" value="PROKAR_LIPOPROTEIN"/>
    <property type="match status" value="1"/>
</dbReference>
<accession>K2Q6G0</accession>
<evidence type="ECO:0000256" key="2">
    <source>
        <dbReference type="ARBA" id="ARBA00006275"/>
    </source>
</evidence>
<organism evidence="8 9">
    <name type="scientific">Galbibacter marinus</name>
    <dbReference type="NCBI Taxonomy" id="555500"/>
    <lineage>
        <taxon>Bacteria</taxon>
        <taxon>Pseudomonadati</taxon>
        <taxon>Bacteroidota</taxon>
        <taxon>Flavobacteriia</taxon>
        <taxon>Flavobacteriales</taxon>
        <taxon>Flavobacteriaceae</taxon>
        <taxon>Galbibacter</taxon>
    </lineage>
</organism>
<comment type="similarity">
    <text evidence="2">Belongs to the SusD family.</text>
</comment>
<keyword evidence="4" id="KW-0472">Membrane</keyword>
<dbReference type="Pfam" id="PF07980">
    <property type="entry name" value="SusD_RagB"/>
    <property type="match status" value="1"/>
</dbReference>
<dbReference type="InterPro" id="IPR033985">
    <property type="entry name" value="SusD-like_N"/>
</dbReference>
<keyword evidence="3" id="KW-0732">Signal</keyword>
<evidence type="ECO:0000259" key="7">
    <source>
        <dbReference type="Pfam" id="PF14322"/>
    </source>
</evidence>
<proteinExistence type="inferred from homology"/>
<dbReference type="eggNOG" id="COG0446">
    <property type="taxonomic scope" value="Bacteria"/>
</dbReference>
<dbReference type="Proteomes" id="UP000007364">
    <property type="component" value="Unassembled WGS sequence"/>
</dbReference>
<comment type="subcellular location">
    <subcellularLocation>
        <location evidence="1">Cell outer membrane</location>
    </subcellularLocation>
</comment>
<reference evidence="8 9" key="1">
    <citation type="journal article" date="2012" name="J. Bacteriol.">
        <title>Genome Sequence of Galbibacter marinum Type Strain ck-I2-15.</title>
        <authorList>
            <person name="Lai Q."/>
            <person name="Li C."/>
            <person name="Shao Z."/>
        </authorList>
    </citation>
    <scope>NUCLEOTIDE SEQUENCE [LARGE SCALE GENOMIC DNA]</scope>
    <source>
        <strain evidence="9">ck-I2-15</strain>
    </source>
</reference>
<protein>
    <submittedName>
        <fullName evidence="8">RagB/SusD domain-containing protein</fullName>
    </submittedName>
</protein>
<evidence type="ECO:0000256" key="3">
    <source>
        <dbReference type="ARBA" id="ARBA00022729"/>
    </source>
</evidence>
<feature type="domain" description="RagB/SusD" evidence="6">
    <location>
        <begin position="267"/>
        <end position="482"/>
    </location>
</feature>
<dbReference type="STRING" id="555500.I215_02948"/>
<keyword evidence="9" id="KW-1185">Reference proteome</keyword>
<feature type="domain" description="SusD-like N-terminal" evidence="7">
    <location>
        <begin position="51"/>
        <end position="216"/>
    </location>
</feature>
<evidence type="ECO:0000256" key="5">
    <source>
        <dbReference type="ARBA" id="ARBA00023237"/>
    </source>
</evidence>
<keyword evidence="5" id="KW-0998">Cell outer membrane</keyword>
<evidence type="ECO:0000313" key="9">
    <source>
        <dbReference type="Proteomes" id="UP000007364"/>
    </source>
</evidence>
<gene>
    <name evidence="8" type="ORF">I215_02948</name>
</gene>
<dbReference type="AlphaFoldDB" id="K2Q6G0"/>
<dbReference type="EMBL" id="AMSG01000002">
    <property type="protein sequence ID" value="EKF56446.1"/>
    <property type="molecule type" value="Genomic_DNA"/>
</dbReference>
<evidence type="ECO:0000313" key="8">
    <source>
        <dbReference type="EMBL" id="EKF56446.1"/>
    </source>
</evidence>
<dbReference type="InterPro" id="IPR011990">
    <property type="entry name" value="TPR-like_helical_dom_sf"/>
</dbReference>
<dbReference type="OrthoDB" id="5694214at2"/>
<dbReference type="RefSeq" id="WP_008990465.1">
    <property type="nucleotide sequence ID" value="NZ_AMSG01000002.1"/>
</dbReference>